<sequence>MGAEPIALLLPNSNTTAKGKKRSNDATTTTTATLQTPFECTWKVDVSQFPYFDGGWQGVVSRATPMDMMWAYFSTPPVPIQGSTQEDGAGAGIRMHSAFGTFEIDFRKQLVQQEQNGGEGGAGEDDGGKKARRKMVIRAHAVVMVRLYTLLFHFSVPLNGTANTRVSSKMLSLSVLI</sequence>
<proteinExistence type="predicted"/>
<accession>A0ACC2WZI6</accession>
<reference evidence="1" key="1">
    <citation type="submission" date="2023-04" db="EMBL/GenBank/DDBJ databases">
        <title>Draft Genome sequencing of Naganishia species isolated from polar environments using Oxford Nanopore Technology.</title>
        <authorList>
            <person name="Leo P."/>
            <person name="Venkateswaran K."/>
        </authorList>
    </citation>
    <scope>NUCLEOTIDE SEQUENCE</scope>
    <source>
        <strain evidence="1">DBVPG 5303</strain>
    </source>
</reference>
<protein>
    <submittedName>
        <fullName evidence="1">Uncharacterized protein</fullName>
    </submittedName>
</protein>
<name>A0ACC2WZI6_9TREE</name>
<evidence type="ECO:0000313" key="2">
    <source>
        <dbReference type="Proteomes" id="UP001234202"/>
    </source>
</evidence>
<organism evidence="1 2">
    <name type="scientific">Naganishia onofrii</name>
    <dbReference type="NCBI Taxonomy" id="1851511"/>
    <lineage>
        <taxon>Eukaryota</taxon>
        <taxon>Fungi</taxon>
        <taxon>Dikarya</taxon>
        <taxon>Basidiomycota</taxon>
        <taxon>Agaricomycotina</taxon>
        <taxon>Tremellomycetes</taxon>
        <taxon>Filobasidiales</taxon>
        <taxon>Filobasidiaceae</taxon>
        <taxon>Naganishia</taxon>
    </lineage>
</organism>
<keyword evidence="2" id="KW-1185">Reference proteome</keyword>
<dbReference type="EMBL" id="JASBWV010000036">
    <property type="protein sequence ID" value="KAJ9116534.1"/>
    <property type="molecule type" value="Genomic_DNA"/>
</dbReference>
<gene>
    <name evidence="1" type="ORF">QFC24_006704</name>
</gene>
<evidence type="ECO:0000313" key="1">
    <source>
        <dbReference type="EMBL" id="KAJ9116534.1"/>
    </source>
</evidence>
<comment type="caution">
    <text evidence="1">The sequence shown here is derived from an EMBL/GenBank/DDBJ whole genome shotgun (WGS) entry which is preliminary data.</text>
</comment>
<dbReference type="Proteomes" id="UP001234202">
    <property type="component" value="Unassembled WGS sequence"/>
</dbReference>